<gene>
    <name evidence="2" type="ORF">H4R18_002721</name>
</gene>
<evidence type="ECO:0000313" key="3">
    <source>
        <dbReference type="Proteomes" id="UP001140217"/>
    </source>
</evidence>
<dbReference type="Proteomes" id="UP001140217">
    <property type="component" value="Unassembled WGS sequence"/>
</dbReference>
<proteinExistence type="predicted"/>
<dbReference type="OrthoDB" id="5596803at2759"/>
<sequence>MPPRTSSESANAKVHHRLNWCRVCKVCLDCPREPRRVFNTSDCVCGERIIENKTKKNSPEAPTVDFRYRKVDKDERAAMTMLQSKINYPVPEIEPNLAHANMCGSCQQRVRNIKKSMKEPLQDLGQSPKTPDFRSNSVVSITILDADGSSLLTEKVLGNMPLDTLFNAFCPGAPARVLFRDQETAPATSAPMLTHRKNWCRVCGTCLTCPRTQRAVFQKGTCHCVKRQANHVHPTKVKGEMLFSFRYRHLSAEDVDILSELRPRFNFVTPPIERSLGGPGAPRESQPGTPVSGCTTQSGSRSPEHTPDTSDEELDQTRVDLGTCGGSDGLRGPALPLLLPPPMLLSRPQSPLPQLPPPHMLLAKHPTQRGSAAPNMHRMSPNVEFRDAANTVLFQELLSGDYPLEEIFGQYYPDAPSTLLFYMEGNIALPRSTTLRSLHSQCEIRRLPVVIWVRMPVPANPQHTPQWQAGA</sequence>
<keyword evidence="3" id="KW-1185">Reference proteome</keyword>
<reference evidence="2" key="1">
    <citation type="submission" date="2022-07" db="EMBL/GenBank/DDBJ databases">
        <title>Phylogenomic reconstructions and comparative analyses of Kickxellomycotina fungi.</title>
        <authorList>
            <person name="Reynolds N.K."/>
            <person name="Stajich J.E."/>
            <person name="Barry K."/>
            <person name="Grigoriev I.V."/>
            <person name="Crous P."/>
            <person name="Smith M.E."/>
        </authorList>
    </citation>
    <scope>NUCLEOTIDE SEQUENCE</scope>
    <source>
        <strain evidence="2">NBRC 105414</strain>
    </source>
</reference>
<comment type="caution">
    <text evidence="2">The sequence shown here is derived from an EMBL/GenBank/DDBJ whole genome shotgun (WGS) entry which is preliminary data.</text>
</comment>
<dbReference type="AlphaFoldDB" id="A0A9W8HHI4"/>
<evidence type="ECO:0000313" key="2">
    <source>
        <dbReference type="EMBL" id="KAJ2781668.1"/>
    </source>
</evidence>
<organism evidence="2 3">
    <name type="scientific">Coemansia javaensis</name>
    <dbReference type="NCBI Taxonomy" id="2761396"/>
    <lineage>
        <taxon>Eukaryota</taxon>
        <taxon>Fungi</taxon>
        <taxon>Fungi incertae sedis</taxon>
        <taxon>Zoopagomycota</taxon>
        <taxon>Kickxellomycotina</taxon>
        <taxon>Kickxellomycetes</taxon>
        <taxon>Kickxellales</taxon>
        <taxon>Kickxellaceae</taxon>
        <taxon>Coemansia</taxon>
    </lineage>
</organism>
<name>A0A9W8HHI4_9FUNG</name>
<feature type="region of interest" description="Disordered" evidence="1">
    <location>
        <begin position="269"/>
        <end position="333"/>
    </location>
</feature>
<accession>A0A9W8HHI4</accession>
<dbReference type="EMBL" id="JANBUL010000096">
    <property type="protein sequence ID" value="KAJ2781668.1"/>
    <property type="molecule type" value="Genomic_DNA"/>
</dbReference>
<evidence type="ECO:0000256" key="1">
    <source>
        <dbReference type="SAM" id="MobiDB-lite"/>
    </source>
</evidence>
<feature type="compositionally biased region" description="Polar residues" evidence="1">
    <location>
        <begin position="286"/>
        <end position="301"/>
    </location>
</feature>
<protein>
    <submittedName>
        <fullName evidence="2">Uncharacterized protein</fullName>
    </submittedName>
</protein>